<name>A0A8I0H3N0_XANCI</name>
<reference evidence="1" key="1">
    <citation type="submission" date="2020-01" db="EMBL/GenBank/DDBJ databases">
        <authorList>
            <person name="Richard D."/>
        </authorList>
    </citation>
    <scope>NUCLEOTIDE SEQUENCE</scope>
    <source>
        <strain evidence="1">JP541</strain>
    </source>
</reference>
<feature type="non-terminal residue" evidence="1">
    <location>
        <position position="1"/>
    </location>
</feature>
<feature type="non-terminal residue" evidence="1">
    <location>
        <position position="76"/>
    </location>
</feature>
<protein>
    <submittedName>
        <fullName evidence="1">Uncharacterized protein</fullName>
    </submittedName>
</protein>
<dbReference type="AlphaFoldDB" id="A0A8I0H3N0"/>
<dbReference type="EMBL" id="JAABFR010000466">
    <property type="protein sequence ID" value="MBD4335900.1"/>
    <property type="molecule type" value="Genomic_DNA"/>
</dbReference>
<gene>
    <name evidence="1" type="ORF">GUH15_07490</name>
</gene>
<comment type="caution">
    <text evidence="1">The sequence shown here is derived from an EMBL/GenBank/DDBJ whole genome shotgun (WGS) entry which is preliminary data.</text>
</comment>
<dbReference type="Proteomes" id="UP000653002">
    <property type="component" value="Unassembled WGS sequence"/>
</dbReference>
<proteinExistence type="predicted"/>
<sequence length="76" mass="8031">AAVLFTAMLAGCSGTPAATDPADIKGETFDGGNISALVPDGWMGFHGTDYFDEYEEGYDPNVIQIAKGAKSEWDLL</sequence>
<evidence type="ECO:0000313" key="2">
    <source>
        <dbReference type="Proteomes" id="UP000653002"/>
    </source>
</evidence>
<evidence type="ECO:0000313" key="1">
    <source>
        <dbReference type="EMBL" id="MBD4335900.1"/>
    </source>
</evidence>
<accession>A0A8I0H3N0</accession>
<organism evidence="1 2">
    <name type="scientific">Xanthomonas citri pv. citri</name>
    <dbReference type="NCBI Taxonomy" id="611301"/>
    <lineage>
        <taxon>Bacteria</taxon>
        <taxon>Pseudomonadati</taxon>
        <taxon>Pseudomonadota</taxon>
        <taxon>Gammaproteobacteria</taxon>
        <taxon>Lysobacterales</taxon>
        <taxon>Lysobacteraceae</taxon>
        <taxon>Xanthomonas</taxon>
    </lineage>
</organism>